<sequence>MSVKPSVVLSEYLSYPFESDEHFKKGLSDIVAANSQDVPDNLLRSMRVFYFNRTTGNSLSIEEVQAYGDSLLVNSTDSKDISNNTSATLSASNSHEPVLSLAQVQALIEAGKLDEIPNNKTIAGDLNAAPPTESTVPSRRKPWEASESSTAQGTMSGVPPTKGTSAISGFPEEKLGSYDVDRTLPELISRSKYRRNSSVDDAIGLFIGSFAVAKLKECDE</sequence>
<feature type="compositionally biased region" description="Polar residues" evidence="1">
    <location>
        <begin position="146"/>
        <end position="155"/>
    </location>
</feature>
<proteinExistence type="predicted"/>
<dbReference type="Proteomes" id="UP000772434">
    <property type="component" value="Unassembled WGS sequence"/>
</dbReference>
<dbReference type="Pfam" id="PF25871">
    <property type="entry name" value="HTH_76"/>
    <property type="match status" value="1"/>
</dbReference>
<dbReference type="Pfam" id="PF17733">
    <property type="entry name" value="KPWE_dom"/>
    <property type="match status" value="1"/>
</dbReference>
<reference evidence="4" key="1">
    <citation type="submission" date="2020-11" db="EMBL/GenBank/DDBJ databases">
        <authorList>
            <consortium name="DOE Joint Genome Institute"/>
            <person name="Ahrendt S."/>
            <person name="Riley R."/>
            <person name="Andreopoulos W."/>
            <person name="Labutti K."/>
            <person name="Pangilinan J."/>
            <person name="Ruiz-Duenas F.J."/>
            <person name="Barrasa J.M."/>
            <person name="Sanchez-Garcia M."/>
            <person name="Camarero S."/>
            <person name="Miyauchi S."/>
            <person name="Serrano A."/>
            <person name="Linde D."/>
            <person name="Babiker R."/>
            <person name="Drula E."/>
            <person name="Ayuso-Fernandez I."/>
            <person name="Pacheco R."/>
            <person name="Padilla G."/>
            <person name="Ferreira P."/>
            <person name="Barriuso J."/>
            <person name="Kellner H."/>
            <person name="Castanera R."/>
            <person name="Alfaro M."/>
            <person name="Ramirez L."/>
            <person name="Pisabarro A.G."/>
            <person name="Kuo A."/>
            <person name="Tritt A."/>
            <person name="Lipzen A."/>
            <person name="He G."/>
            <person name="Yan M."/>
            <person name="Ng V."/>
            <person name="Cullen D."/>
            <person name="Martin F."/>
            <person name="Rosso M.-N."/>
            <person name="Henrissat B."/>
            <person name="Hibbett D."/>
            <person name="Martinez A.T."/>
            <person name="Grigoriev I.V."/>
        </authorList>
    </citation>
    <scope>NUCLEOTIDE SEQUENCE</scope>
    <source>
        <strain evidence="4">AH 40177</strain>
    </source>
</reference>
<organism evidence="4 5">
    <name type="scientific">Rhodocollybia butyracea</name>
    <dbReference type="NCBI Taxonomy" id="206335"/>
    <lineage>
        <taxon>Eukaryota</taxon>
        <taxon>Fungi</taxon>
        <taxon>Dikarya</taxon>
        <taxon>Basidiomycota</taxon>
        <taxon>Agaricomycotina</taxon>
        <taxon>Agaricomycetes</taxon>
        <taxon>Agaricomycetidae</taxon>
        <taxon>Agaricales</taxon>
        <taxon>Marasmiineae</taxon>
        <taxon>Omphalotaceae</taxon>
        <taxon>Rhodocollybia</taxon>
    </lineage>
</organism>
<gene>
    <name evidence="4" type="ORF">BDP27DRAFT_1417282</name>
</gene>
<dbReference type="InterPro" id="IPR058841">
    <property type="entry name" value="HTH_76"/>
</dbReference>
<dbReference type="PANTHER" id="PTHR36855:SF1">
    <property type="entry name" value="PEROXISOME MEMBRANE ANCHOR PROTEIN PEX14P N-TERMINAL DOMAIN-CONTAINING PROTEIN"/>
    <property type="match status" value="1"/>
</dbReference>
<protein>
    <submittedName>
        <fullName evidence="4">Uncharacterized protein</fullName>
    </submittedName>
</protein>
<feature type="domain" description="PEX14-like helix-turn-helix" evidence="3">
    <location>
        <begin position="8"/>
        <end position="68"/>
    </location>
</feature>
<evidence type="ECO:0000256" key="1">
    <source>
        <dbReference type="SAM" id="MobiDB-lite"/>
    </source>
</evidence>
<evidence type="ECO:0000259" key="2">
    <source>
        <dbReference type="Pfam" id="PF17733"/>
    </source>
</evidence>
<dbReference type="OrthoDB" id="9936937at2759"/>
<comment type="caution">
    <text evidence="4">The sequence shown here is derived from an EMBL/GenBank/DDBJ whole genome shotgun (WGS) entry which is preliminary data.</text>
</comment>
<dbReference type="PANTHER" id="PTHR36855">
    <property type="entry name" value="CHROMOSOME 10, WHOLE GENOME SHOTGUN SEQUENCE"/>
    <property type="match status" value="1"/>
</dbReference>
<feature type="domain" description="Peroxisomal membrane protein PEX14-like KPWE" evidence="2">
    <location>
        <begin position="98"/>
        <end position="144"/>
    </location>
</feature>
<dbReference type="AlphaFoldDB" id="A0A9P5Q3H0"/>
<evidence type="ECO:0000313" key="4">
    <source>
        <dbReference type="EMBL" id="KAF9073460.1"/>
    </source>
</evidence>
<dbReference type="EMBL" id="JADNRY010000018">
    <property type="protein sequence ID" value="KAF9073460.1"/>
    <property type="molecule type" value="Genomic_DNA"/>
</dbReference>
<dbReference type="InterPro" id="IPR040554">
    <property type="entry name" value="KPWE_PEX14_dom"/>
</dbReference>
<accession>A0A9P5Q3H0</accession>
<evidence type="ECO:0000313" key="5">
    <source>
        <dbReference type="Proteomes" id="UP000772434"/>
    </source>
</evidence>
<feature type="region of interest" description="Disordered" evidence="1">
    <location>
        <begin position="121"/>
        <end position="172"/>
    </location>
</feature>
<evidence type="ECO:0000259" key="3">
    <source>
        <dbReference type="Pfam" id="PF25871"/>
    </source>
</evidence>
<keyword evidence="5" id="KW-1185">Reference proteome</keyword>
<name>A0A9P5Q3H0_9AGAR</name>